<organism evidence="1">
    <name type="scientific">Amphimedon queenslandica</name>
    <name type="common">Sponge</name>
    <dbReference type="NCBI Taxonomy" id="400682"/>
    <lineage>
        <taxon>Eukaryota</taxon>
        <taxon>Metazoa</taxon>
        <taxon>Porifera</taxon>
        <taxon>Demospongiae</taxon>
        <taxon>Heteroscleromorpha</taxon>
        <taxon>Haplosclerida</taxon>
        <taxon>Niphatidae</taxon>
        <taxon>Amphimedon</taxon>
    </lineage>
</organism>
<name>A0A1X7TAT8_AMPQE</name>
<reference evidence="1" key="1">
    <citation type="submission" date="2017-05" db="UniProtKB">
        <authorList>
            <consortium name="EnsemblMetazoa"/>
        </authorList>
    </citation>
    <scope>IDENTIFICATION</scope>
</reference>
<dbReference type="InParanoid" id="A0A1X7TAT8"/>
<dbReference type="EnsemblMetazoa" id="Aqu2.1.11664_001">
    <property type="protein sequence ID" value="Aqu2.1.11664_001"/>
    <property type="gene ID" value="Aqu2.1.11664"/>
</dbReference>
<evidence type="ECO:0000313" key="1">
    <source>
        <dbReference type="EnsemblMetazoa" id="Aqu2.1.11664_001"/>
    </source>
</evidence>
<sequence>SNNNCATTVFSGFMEALQEYGLPSQIRTAKEVTGLESDVFHGQLKAVADRNEDTVIVAPVCGLFYKS</sequence>
<dbReference type="AlphaFoldDB" id="A0A1X7TAT8"/>
<accession>A0A1X7TAT8</accession>
<proteinExistence type="predicted"/>
<protein>
    <submittedName>
        <fullName evidence="1">Uncharacterized protein</fullName>
    </submittedName>
</protein>